<dbReference type="InterPro" id="IPR009003">
    <property type="entry name" value="Peptidase_S1_PA"/>
</dbReference>
<dbReference type="PROSITE" id="PS50240">
    <property type="entry name" value="TRYPSIN_DOM"/>
    <property type="match status" value="1"/>
</dbReference>
<dbReference type="InterPro" id="IPR001314">
    <property type="entry name" value="Peptidase_S1A"/>
</dbReference>
<dbReference type="Proteomes" id="UP000245839">
    <property type="component" value="Unassembled WGS sequence"/>
</dbReference>
<dbReference type="InterPro" id="IPR001254">
    <property type="entry name" value="Trypsin_dom"/>
</dbReference>
<accession>A0A2Y9AQ92</accession>
<dbReference type="PANTHER" id="PTHR15462">
    <property type="entry name" value="SERINE PROTEASE"/>
    <property type="match status" value="1"/>
</dbReference>
<dbReference type="GO" id="GO:0004252">
    <property type="term" value="F:serine-type endopeptidase activity"/>
    <property type="evidence" value="ECO:0007669"/>
    <property type="project" value="InterPro"/>
</dbReference>
<evidence type="ECO:0000313" key="3">
    <source>
        <dbReference type="EMBL" id="PWJ18116.1"/>
    </source>
</evidence>
<evidence type="ECO:0000313" key="6">
    <source>
        <dbReference type="Proteomes" id="UP000251571"/>
    </source>
</evidence>
<reference evidence="3 5" key="2">
    <citation type="submission" date="2018-03" db="EMBL/GenBank/DDBJ databases">
        <title>Genomic Encyclopedia of Archaeal and Bacterial Type Strains, Phase II (KMG-II): from individual species to whole genera.</title>
        <authorList>
            <person name="Goeker M."/>
        </authorList>
    </citation>
    <scope>NUCLEOTIDE SEQUENCE [LARGE SCALE GENOMIC DNA]</scope>
    <source>
        <strain evidence="3 5">DSM 25227</strain>
    </source>
</reference>
<dbReference type="Proteomes" id="UP000251571">
    <property type="component" value="Unassembled WGS sequence"/>
</dbReference>
<dbReference type="Pfam" id="PF00089">
    <property type="entry name" value="Trypsin"/>
    <property type="match status" value="1"/>
</dbReference>
<dbReference type="AlphaFoldDB" id="A0A2Y9AQ92"/>
<keyword evidence="5" id="KW-1185">Reference proteome</keyword>
<keyword evidence="1" id="KW-0732">Signal</keyword>
<evidence type="ECO:0000256" key="1">
    <source>
        <dbReference type="ARBA" id="ARBA00022729"/>
    </source>
</evidence>
<reference evidence="4 6" key="1">
    <citation type="submission" date="2016-10" db="EMBL/GenBank/DDBJ databases">
        <authorList>
            <person name="Cai Z."/>
        </authorList>
    </citation>
    <scope>NUCLEOTIDE SEQUENCE [LARGE SCALE GENOMIC DNA]</scope>
    <source>
        <strain evidence="4 6">DSM 25227</strain>
    </source>
</reference>
<evidence type="ECO:0000313" key="4">
    <source>
        <dbReference type="EMBL" id="SSA46641.1"/>
    </source>
</evidence>
<dbReference type="PRINTS" id="PR00722">
    <property type="entry name" value="CHYMOTRYPSIN"/>
</dbReference>
<dbReference type="InterPro" id="IPR050966">
    <property type="entry name" value="Glutamyl_endopeptidase"/>
</dbReference>
<dbReference type="EMBL" id="QGDJ01000005">
    <property type="protein sequence ID" value="PWJ18116.1"/>
    <property type="molecule type" value="Genomic_DNA"/>
</dbReference>
<dbReference type="InterPro" id="IPR018114">
    <property type="entry name" value="TRYPSIN_HIS"/>
</dbReference>
<sequence length="266" mass="28562">MRTTLSKITIATLGAFLFLSSPVSSEGLRTLSTADENRGWEAVGRLNFGAAGFCTAAMLTSDIVLTAAHCLYDKGTDLAVPADEIEFQAGLRFGRAEAARGIRRIVIHPDYDFADPDRLGRVGSDVALLELDRPIRDGHVRPFRTQFRVGSGQEVQVVSYAKSRADAPSREEACEILTRDEEILVLSCEADFGSSGAPVFANFDGEIRIVSVISAKAVWEGRPVALAAVMEGELSALLAEFAQTPAFTPVEQGIAPGETIDTRATQ</sequence>
<dbReference type="OrthoDB" id="267336at2"/>
<name>A0A2Y9AQ92_9RHOB</name>
<gene>
    <name evidence="3" type="ORF">BCF38_105103</name>
    <name evidence="4" type="ORF">SAMN05421539_105103</name>
</gene>
<dbReference type="EMBL" id="UETC01000005">
    <property type="protein sequence ID" value="SSA46641.1"/>
    <property type="molecule type" value="Genomic_DNA"/>
</dbReference>
<dbReference type="Gene3D" id="2.40.10.10">
    <property type="entry name" value="Trypsin-like serine proteases"/>
    <property type="match status" value="2"/>
</dbReference>
<feature type="domain" description="Peptidase S1" evidence="2">
    <location>
        <begin position="22"/>
        <end position="247"/>
    </location>
</feature>
<evidence type="ECO:0000313" key="5">
    <source>
        <dbReference type="Proteomes" id="UP000245839"/>
    </source>
</evidence>
<organism evidence="4 6">
    <name type="scientific">Jannaschia seohaensis</name>
    <dbReference type="NCBI Taxonomy" id="475081"/>
    <lineage>
        <taxon>Bacteria</taxon>
        <taxon>Pseudomonadati</taxon>
        <taxon>Pseudomonadota</taxon>
        <taxon>Alphaproteobacteria</taxon>
        <taxon>Rhodobacterales</taxon>
        <taxon>Roseobacteraceae</taxon>
        <taxon>Jannaschia</taxon>
    </lineage>
</organism>
<dbReference type="GO" id="GO:0006508">
    <property type="term" value="P:proteolysis"/>
    <property type="evidence" value="ECO:0007669"/>
    <property type="project" value="InterPro"/>
</dbReference>
<protein>
    <submittedName>
        <fullName evidence="4">V8-like Glu-specific endopeptidase</fullName>
    </submittedName>
</protein>
<evidence type="ECO:0000259" key="2">
    <source>
        <dbReference type="PROSITE" id="PS50240"/>
    </source>
</evidence>
<dbReference type="PROSITE" id="PS00134">
    <property type="entry name" value="TRYPSIN_HIS"/>
    <property type="match status" value="1"/>
</dbReference>
<dbReference type="InterPro" id="IPR043504">
    <property type="entry name" value="Peptidase_S1_PA_chymotrypsin"/>
</dbReference>
<proteinExistence type="predicted"/>
<dbReference type="SUPFAM" id="SSF50494">
    <property type="entry name" value="Trypsin-like serine proteases"/>
    <property type="match status" value="1"/>
</dbReference>
<dbReference type="PANTHER" id="PTHR15462:SF8">
    <property type="entry name" value="SERINE PROTEASE"/>
    <property type="match status" value="1"/>
</dbReference>